<accession>A0AAW2U3P8</accession>
<protein>
    <submittedName>
        <fullName evidence="1">Uncharacterized protein</fullName>
    </submittedName>
</protein>
<dbReference type="AlphaFoldDB" id="A0AAW2U3P8"/>
<proteinExistence type="predicted"/>
<reference evidence="1" key="2">
    <citation type="journal article" date="2024" name="Plant">
        <title>Genomic evolution and insights into agronomic trait innovations of Sesamum species.</title>
        <authorList>
            <person name="Miao H."/>
            <person name="Wang L."/>
            <person name="Qu L."/>
            <person name="Liu H."/>
            <person name="Sun Y."/>
            <person name="Le M."/>
            <person name="Wang Q."/>
            <person name="Wei S."/>
            <person name="Zheng Y."/>
            <person name="Lin W."/>
            <person name="Duan Y."/>
            <person name="Cao H."/>
            <person name="Xiong S."/>
            <person name="Wang X."/>
            <person name="Wei L."/>
            <person name="Li C."/>
            <person name="Ma Q."/>
            <person name="Ju M."/>
            <person name="Zhao R."/>
            <person name="Li G."/>
            <person name="Mu C."/>
            <person name="Tian Q."/>
            <person name="Mei H."/>
            <person name="Zhang T."/>
            <person name="Gao T."/>
            <person name="Zhang H."/>
        </authorList>
    </citation>
    <scope>NUCLEOTIDE SEQUENCE</scope>
    <source>
        <strain evidence="1">KEN1</strain>
    </source>
</reference>
<sequence length="59" mass="6554">MEAGISRIWSALSLIENEEHGMVLPDGLWHSASKHHHLCLVVRSLSSRVPMFEALSTSV</sequence>
<organism evidence="1">
    <name type="scientific">Sesamum latifolium</name>
    <dbReference type="NCBI Taxonomy" id="2727402"/>
    <lineage>
        <taxon>Eukaryota</taxon>
        <taxon>Viridiplantae</taxon>
        <taxon>Streptophyta</taxon>
        <taxon>Embryophyta</taxon>
        <taxon>Tracheophyta</taxon>
        <taxon>Spermatophyta</taxon>
        <taxon>Magnoliopsida</taxon>
        <taxon>eudicotyledons</taxon>
        <taxon>Gunneridae</taxon>
        <taxon>Pentapetalae</taxon>
        <taxon>asterids</taxon>
        <taxon>lamiids</taxon>
        <taxon>Lamiales</taxon>
        <taxon>Pedaliaceae</taxon>
        <taxon>Sesamum</taxon>
    </lineage>
</organism>
<dbReference type="EMBL" id="JACGWN010000013">
    <property type="protein sequence ID" value="KAL0411729.1"/>
    <property type="molecule type" value="Genomic_DNA"/>
</dbReference>
<evidence type="ECO:0000313" key="1">
    <source>
        <dbReference type="EMBL" id="KAL0411729.1"/>
    </source>
</evidence>
<comment type="caution">
    <text evidence="1">The sequence shown here is derived from an EMBL/GenBank/DDBJ whole genome shotgun (WGS) entry which is preliminary data.</text>
</comment>
<reference evidence="1" key="1">
    <citation type="submission" date="2020-06" db="EMBL/GenBank/DDBJ databases">
        <authorList>
            <person name="Li T."/>
            <person name="Hu X."/>
            <person name="Zhang T."/>
            <person name="Song X."/>
            <person name="Zhang H."/>
            <person name="Dai N."/>
            <person name="Sheng W."/>
            <person name="Hou X."/>
            <person name="Wei L."/>
        </authorList>
    </citation>
    <scope>NUCLEOTIDE SEQUENCE</scope>
    <source>
        <strain evidence="1">KEN1</strain>
        <tissue evidence="1">Leaf</tissue>
    </source>
</reference>
<gene>
    <name evidence="1" type="ORF">Slati_3762600</name>
</gene>
<name>A0AAW2U3P8_9LAMI</name>